<evidence type="ECO:0008006" key="4">
    <source>
        <dbReference type="Google" id="ProtNLM"/>
    </source>
</evidence>
<dbReference type="Proteomes" id="UP000283087">
    <property type="component" value="Unassembled WGS sequence"/>
</dbReference>
<feature type="chain" id="PRO_5019197511" description="Porin" evidence="1">
    <location>
        <begin position="22"/>
        <end position="68"/>
    </location>
</feature>
<dbReference type="EMBL" id="RQXW01000014">
    <property type="protein sequence ID" value="RTE65054.1"/>
    <property type="molecule type" value="Genomic_DNA"/>
</dbReference>
<organism evidence="2 3">
    <name type="scientific">Amphritea opalescens</name>
    <dbReference type="NCBI Taxonomy" id="2490544"/>
    <lineage>
        <taxon>Bacteria</taxon>
        <taxon>Pseudomonadati</taxon>
        <taxon>Pseudomonadota</taxon>
        <taxon>Gammaproteobacteria</taxon>
        <taxon>Oceanospirillales</taxon>
        <taxon>Oceanospirillaceae</taxon>
        <taxon>Amphritea</taxon>
    </lineage>
</organism>
<evidence type="ECO:0000313" key="3">
    <source>
        <dbReference type="Proteomes" id="UP000283087"/>
    </source>
</evidence>
<keyword evidence="1" id="KW-0732">Signal</keyword>
<comment type="caution">
    <text evidence="2">The sequence shown here is derived from an EMBL/GenBank/DDBJ whole genome shotgun (WGS) entry which is preliminary data.</text>
</comment>
<dbReference type="PROSITE" id="PS00318">
    <property type="entry name" value="HMG_COA_REDUCTASE_2"/>
    <property type="match status" value="1"/>
</dbReference>
<dbReference type="AlphaFoldDB" id="A0A430KNS4"/>
<accession>A0A430KNS4</accession>
<evidence type="ECO:0000313" key="2">
    <source>
        <dbReference type="EMBL" id="RTE65054.1"/>
    </source>
</evidence>
<sequence length="68" mass="6922">MKALITTVALASTLVAGTASATNFEVGQLGGGTTLQSGSHYSSKELVAVDHTNLPANHYGSELFIGSK</sequence>
<feature type="signal peptide" evidence="1">
    <location>
        <begin position="1"/>
        <end position="21"/>
    </location>
</feature>
<dbReference type="InterPro" id="IPR023076">
    <property type="entry name" value="HMG_CoA_Rdtase_CS"/>
</dbReference>
<reference evidence="2 3" key="1">
    <citation type="submission" date="2018-11" db="EMBL/GenBank/DDBJ databases">
        <title>The draft genome sequence of Amphritea opalescens ANRC-JH13T.</title>
        <authorList>
            <person name="Fang Z."/>
            <person name="Zhang Y."/>
            <person name="Han X."/>
        </authorList>
    </citation>
    <scope>NUCLEOTIDE SEQUENCE [LARGE SCALE GENOMIC DNA]</scope>
    <source>
        <strain evidence="2 3">ANRC-JH13</strain>
    </source>
</reference>
<proteinExistence type="predicted"/>
<gene>
    <name evidence="2" type="ORF">EH243_14420</name>
</gene>
<evidence type="ECO:0000256" key="1">
    <source>
        <dbReference type="SAM" id="SignalP"/>
    </source>
</evidence>
<name>A0A430KNS4_9GAMM</name>
<protein>
    <recommendedName>
        <fullName evidence="4">Porin</fullName>
    </recommendedName>
</protein>
<keyword evidence="3" id="KW-1185">Reference proteome</keyword>
<dbReference type="RefSeq" id="WP_126159371.1">
    <property type="nucleotide sequence ID" value="NZ_RQXW01000014.1"/>
</dbReference>
<dbReference type="GO" id="GO:0004420">
    <property type="term" value="F:hydroxymethylglutaryl-CoA reductase (NADPH) activity"/>
    <property type="evidence" value="ECO:0007669"/>
    <property type="project" value="InterPro"/>
</dbReference>